<evidence type="ECO:0000313" key="4">
    <source>
        <dbReference type="EMBL" id="CAJ35632.1"/>
    </source>
</evidence>
<dbReference type="InterPro" id="IPR014729">
    <property type="entry name" value="Rossmann-like_a/b/a_fold"/>
</dbReference>
<evidence type="ECO:0000256" key="2">
    <source>
        <dbReference type="SAM" id="Phobius"/>
    </source>
</evidence>
<evidence type="ECO:0000256" key="1">
    <source>
        <dbReference type="ARBA" id="ARBA00008791"/>
    </source>
</evidence>
<keyword evidence="2" id="KW-0812">Transmembrane</keyword>
<comment type="similarity">
    <text evidence="1">Belongs to the universal stress protein A family.</text>
</comment>
<dbReference type="Pfam" id="PF00582">
    <property type="entry name" value="Usp"/>
    <property type="match status" value="1"/>
</dbReference>
<dbReference type="CDD" id="cd00293">
    <property type="entry name" value="USP-like"/>
    <property type="match status" value="1"/>
</dbReference>
<keyword evidence="2" id="KW-1133">Transmembrane helix</keyword>
<dbReference type="Gene3D" id="3.40.50.620">
    <property type="entry name" value="HUPs"/>
    <property type="match status" value="1"/>
</dbReference>
<feature type="transmembrane region" description="Helical" evidence="2">
    <location>
        <begin position="195"/>
        <end position="216"/>
    </location>
</feature>
<dbReference type="InterPro" id="IPR006016">
    <property type="entry name" value="UspA"/>
</dbReference>
<feature type="domain" description="UspA" evidence="3">
    <location>
        <begin position="25"/>
        <end position="159"/>
    </location>
</feature>
<gene>
    <name evidence="4" type="primary">uspA-3</name>
    <name evidence="4" type="ORF">RCIX135</name>
</gene>
<dbReference type="KEGG" id="rci:RCIX135"/>
<dbReference type="PRINTS" id="PR01438">
    <property type="entry name" value="UNVRSLSTRESS"/>
</dbReference>
<proteinExistence type="inferred from homology"/>
<name>Q0W7L1_METAR</name>
<accession>Q0W7L1</accession>
<sequence>MLSRWRDDRRLIEDDKTEESRISGTILLATDGSLPALAATIQAVELARARKAKLSVLNVREQGPVTGIEKMAENSALRRKPEVDGMEFARRLAGSQSVAAEFLTRDGPVVGEIIRTAADIKADMIIMGASDPRGISGLLLGNVAEAVVKQAHCSVVVIKPTEAEIQTALDILNGAGHKVPAIDISDITGSARFKVGLVLFGLYIAGYSAFTITGSFAKGLFSQGLLGLNVALVSGMVLIAAAILMAIGYSWYAGRMESETGGV</sequence>
<dbReference type="EMBL" id="AM114193">
    <property type="protein sequence ID" value="CAJ35632.1"/>
    <property type="molecule type" value="Genomic_DNA"/>
</dbReference>
<reference evidence="4 5" key="1">
    <citation type="journal article" date="2006" name="Science">
        <title>Genome of rice cluster I archaea -- the key methane producers in the rice rhizosphere.</title>
        <authorList>
            <person name="Erkel C."/>
            <person name="Kube M."/>
            <person name="Reinhardt R."/>
            <person name="Liesack W."/>
        </authorList>
    </citation>
    <scope>NUCLEOTIDE SEQUENCE [LARGE SCALE GENOMIC DNA]</scope>
    <source>
        <strain evidence="5">DSM 22066 / NBRC 105507 / MRE50</strain>
    </source>
</reference>
<dbReference type="Proteomes" id="UP000000663">
    <property type="component" value="Chromosome"/>
</dbReference>
<keyword evidence="5" id="KW-1185">Reference proteome</keyword>
<dbReference type="SUPFAM" id="SSF52402">
    <property type="entry name" value="Adenine nucleotide alpha hydrolases-like"/>
    <property type="match status" value="1"/>
</dbReference>
<dbReference type="STRING" id="351160.RCIX135"/>
<evidence type="ECO:0000313" key="5">
    <source>
        <dbReference type="Proteomes" id="UP000000663"/>
    </source>
</evidence>
<protein>
    <submittedName>
        <fullName evidence="4">Universal stress protein A</fullName>
    </submittedName>
</protein>
<keyword evidence="2" id="KW-0472">Membrane</keyword>
<dbReference type="eggNOG" id="arCOG02053">
    <property type="taxonomic scope" value="Archaea"/>
</dbReference>
<dbReference type="PANTHER" id="PTHR46268">
    <property type="entry name" value="STRESS RESPONSE PROTEIN NHAX"/>
    <property type="match status" value="1"/>
</dbReference>
<dbReference type="PANTHER" id="PTHR46268:SF6">
    <property type="entry name" value="UNIVERSAL STRESS PROTEIN UP12"/>
    <property type="match status" value="1"/>
</dbReference>
<feature type="transmembrane region" description="Helical" evidence="2">
    <location>
        <begin position="228"/>
        <end position="252"/>
    </location>
</feature>
<dbReference type="InterPro" id="IPR006015">
    <property type="entry name" value="Universal_stress_UspA"/>
</dbReference>
<evidence type="ECO:0000259" key="3">
    <source>
        <dbReference type="Pfam" id="PF00582"/>
    </source>
</evidence>
<dbReference type="AlphaFoldDB" id="Q0W7L1"/>
<organism evidence="4 5">
    <name type="scientific">Methanocella arvoryzae (strain DSM 22066 / NBRC 105507 / MRE50)</name>
    <dbReference type="NCBI Taxonomy" id="351160"/>
    <lineage>
        <taxon>Archaea</taxon>
        <taxon>Methanobacteriati</taxon>
        <taxon>Methanobacteriota</taxon>
        <taxon>Stenosarchaea group</taxon>
        <taxon>Methanomicrobia</taxon>
        <taxon>Methanocellales</taxon>
        <taxon>Methanocellaceae</taxon>
        <taxon>Methanocella</taxon>
    </lineage>
</organism>